<evidence type="ECO:0000313" key="1">
    <source>
        <dbReference type="EMBL" id="MET3576098.1"/>
    </source>
</evidence>
<accession>A0ABV2GCV5</accession>
<dbReference type="Proteomes" id="UP001549099">
    <property type="component" value="Unassembled WGS sequence"/>
</dbReference>
<gene>
    <name evidence="1" type="ORF">ABID49_002013</name>
</gene>
<organism evidence="1 2">
    <name type="scientific">Bhargavaea ullalensis</name>
    <dbReference type="NCBI Taxonomy" id="1265685"/>
    <lineage>
        <taxon>Bacteria</taxon>
        <taxon>Bacillati</taxon>
        <taxon>Bacillota</taxon>
        <taxon>Bacilli</taxon>
        <taxon>Bacillales</taxon>
        <taxon>Caryophanaceae</taxon>
        <taxon>Bhargavaea</taxon>
    </lineage>
</organism>
<keyword evidence="2" id="KW-1185">Reference proteome</keyword>
<dbReference type="RefSeq" id="WP_354197847.1">
    <property type="nucleotide sequence ID" value="NZ_JBEPLW010000016.1"/>
</dbReference>
<proteinExistence type="predicted"/>
<sequence length="160" mass="18334">MPKLNSLMRNPDRFLMDEDTVNVAVAEYLISRRFQCEAPLVGRQHGVDVKARKGSLEVFVESKGSRKNGAEADIVFDHAQIVTHLAKQIHTLMKYATEHGPRQIYVLANPDIDRIRNEYEKVAQMVEKLGFVCMWVQEDRSIKVEGPEEMRGVLESCGFW</sequence>
<reference evidence="1 2" key="1">
    <citation type="submission" date="2024-06" db="EMBL/GenBank/DDBJ databases">
        <title>Genomic Encyclopedia of Type Strains, Phase IV (KMG-IV): sequencing the most valuable type-strain genomes for metagenomic binning, comparative biology and taxonomic classification.</title>
        <authorList>
            <person name="Goeker M."/>
        </authorList>
    </citation>
    <scope>NUCLEOTIDE SEQUENCE [LARGE SCALE GENOMIC DNA]</scope>
    <source>
        <strain evidence="1 2">DSM 26128</strain>
    </source>
</reference>
<protein>
    <submittedName>
        <fullName evidence="1">Uncharacterized protein</fullName>
    </submittedName>
</protein>
<name>A0ABV2GCV5_9BACL</name>
<evidence type="ECO:0000313" key="2">
    <source>
        <dbReference type="Proteomes" id="UP001549099"/>
    </source>
</evidence>
<comment type="caution">
    <text evidence="1">The sequence shown here is derived from an EMBL/GenBank/DDBJ whole genome shotgun (WGS) entry which is preliminary data.</text>
</comment>
<dbReference type="EMBL" id="JBEPLW010000016">
    <property type="protein sequence ID" value="MET3576098.1"/>
    <property type="molecule type" value="Genomic_DNA"/>
</dbReference>